<comment type="caution">
    <text evidence="1">The sequence shown here is derived from an EMBL/GenBank/DDBJ whole genome shotgun (WGS) entry which is preliminary data.</text>
</comment>
<dbReference type="RefSeq" id="WP_378974252.1">
    <property type="nucleotide sequence ID" value="NZ_JBHTBJ010000027.1"/>
</dbReference>
<sequence>MEDTAPWAARRFRRRAADPSSIGFAAVIREMRFVVSVPDEVSAYAVAEKLAERGHLLVAVREVPNDPLEGRFAGWWRAHSLAVDPPYEGPLEVSLAEKKAVAAIARKFGGQVNSACGQFPDKAIERFSREGLAHELDRAEADRIRAGVVGAQTAAAPSLPEPPGLTCGGFRRPAADLRAAAEVVPFEGRTFDGVGDLIAAIADDAFPQGTAVPGTPGAVPRLAALAGADGISDYYRAMALMVLFQMSTAGRRRLAYQADAPADGGTETTAEAATRAAVTAVLPGLAAGHSELAEFLLAGLSAATREAGSGLPAGLKRIAGRYAGTARIPVVNLIRAVADGAEKPIQAAAAAVVAALPEVVDGLQSPNATVEGRALDTLDTVLQWELDNARLSNRKPQR</sequence>
<proteinExistence type="predicted"/>
<evidence type="ECO:0000313" key="2">
    <source>
        <dbReference type="Proteomes" id="UP001596548"/>
    </source>
</evidence>
<dbReference type="Proteomes" id="UP001596548">
    <property type="component" value="Unassembled WGS sequence"/>
</dbReference>
<organism evidence="1 2">
    <name type="scientific">Paractinoplanes rhizophilus</name>
    <dbReference type="NCBI Taxonomy" id="1416877"/>
    <lineage>
        <taxon>Bacteria</taxon>
        <taxon>Bacillati</taxon>
        <taxon>Actinomycetota</taxon>
        <taxon>Actinomycetes</taxon>
        <taxon>Micromonosporales</taxon>
        <taxon>Micromonosporaceae</taxon>
        <taxon>Paractinoplanes</taxon>
    </lineage>
</organism>
<keyword evidence="2" id="KW-1185">Reference proteome</keyword>
<reference evidence="2" key="1">
    <citation type="journal article" date="2019" name="Int. J. Syst. Evol. Microbiol.">
        <title>The Global Catalogue of Microorganisms (GCM) 10K type strain sequencing project: providing services to taxonomists for standard genome sequencing and annotation.</title>
        <authorList>
            <consortium name="The Broad Institute Genomics Platform"/>
            <consortium name="The Broad Institute Genome Sequencing Center for Infectious Disease"/>
            <person name="Wu L."/>
            <person name="Ma J."/>
        </authorList>
    </citation>
    <scope>NUCLEOTIDE SEQUENCE [LARGE SCALE GENOMIC DNA]</scope>
    <source>
        <strain evidence="2">XZYJT-10</strain>
    </source>
</reference>
<dbReference type="EMBL" id="JBHTBJ010000027">
    <property type="protein sequence ID" value="MFC7277977.1"/>
    <property type="molecule type" value="Genomic_DNA"/>
</dbReference>
<evidence type="ECO:0000313" key="1">
    <source>
        <dbReference type="EMBL" id="MFC7277977.1"/>
    </source>
</evidence>
<gene>
    <name evidence="1" type="ORF">ACFQS1_28665</name>
</gene>
<protein>
    <submittedName>
        <fullName evidence="1">Uncharacterized protein</fullName>
    </submittedName>
</protein>
<accession>A0ABW2HXQ0</accession>
<name>A0ABW2HXQ0_9ACTN</name>